<evidence type="ECO:0008006" key="6">
    <source>
        <dbReference type="Google" id="ProtNLM"/>
    </source>
</evidence>
<dbReference type="eggNOG" id="COG1739">
    <property type="taxonomic scope" value="Bacteria"/>
</dbReference>
<dbReference type="InterPro" id="IPR015269">
    <property type="entry name" value="UPF0029_Impact_C"/>
</dbReference>
<proteinExistence type="inferred from homology"/>
<dbReference type="EMBL" id="CP001708">
    <property type="protein sequence ID" value="ACV29235.1"/>
    <property type="molecule type" value="Genomic_DNA"/>
</dbReference>
<dbReference type="GO" id="GO:0005737">
    <property type="term" value="C:cytoplasm"/>
    <property type="evidence" value="ECO:0007669"/>
    <property type="project" value="TreeGrafter"/>
</dbReference>
<dbReference type="GO" id="GO:0006446">
    <property type="term" value="P:regulation of translational initiation"/>
    <property type="evidence" value="ECO:0007669"/>
    <property type="project" value="TreeGrafter"/>
</dbReference>
<dbReference type="NCBIfam" id="TIGR00257">
    <property type="entry name" value="IMPACT_YIGZ"/>
    <property type="match status" value="1"/>
</dbReference>
<dbReference type="InterPro" id="IPR001498">
    <property type="entry name" value="Impact_N"/>
</dbReference>
<evidence type="ECO:0000313" key="5">
    <source>
        <dbReference type="Proteomes" id="UP000002294"/>
    </source>
</evidence>
<name>C7RDH2_ANAPD</name>
<dbReference type="Proteomes" id="UP000002294">
    <property type="component" value="Chromosome"/>
</dbReference>
<comment type="similarity">
    <text evidence="1">Belongs to the IMPACT family.</text>
</comment>
<dbReference type="KEGG" id="apr:Apre_1211"/>
<dbReference type="SUPFAM" id="SSF54980">
    <property type="entry name" value="EF-G C-terminal domain-like"/>
    <property type="match status" value="1"/>
</dbReference>
<keyword evidence="5" id="KW-1185">Reference proteome</keyword>
<evidence type="ECO:0000313" key="4">
    <source>
        <dbReference type="EMBL" id="ACV29235.1"/>
    </source>
</evidence>
<dbReference type="PANTHER" id="PTHR16301">
    <property type="entry name" value="IMPACT-RELATED"/>
    <property type="match status" value="1"/>
</dbReference>
<dbReference type="Pfam" id="PF01205">
    <property type="entry name" value="Impact_N"/>
    <property type="match status" value="1"/>
</dbReference>
<evidence type="ECO:0000256" key="1">
    <source>
        <dbReference type="ARBA" id="ARBA00007665"/>
    </source>
</evidence>
<dbReference type="Pfam" id="PF09186">
    <property type="entry name" value="DUF1949"/>
    <property type="match status" value="1"/>
</dbReference>
<dbReference type="InterPro" id="IPR020568">
    <property type="entry name" value="Ribosomal_Su5_D2-typ_SF"/>
</dbReference>
<dbReference type="HOGENOM" id="CLU_083552_2_1_9"/>
<feature type="domain" description="UPF0029" evidence="3">
    <location>
        <begin position="146"/>
        <end position="196"/>
    </location>
</feature>
<accession>C7RDH2</accession>
<dbReference type="STRING" id="525919.Apre_1211"/>
<dbReference type="OrthoDB" id="9813771at2"/>
<dbReference type="InterPro" id="IPR020569">
    <property type="entry name" value="UPF0029_Impact_CS"/>
</dbReference>
<sequence length="212" mass="24344">MTDILKKYRTIKGFKTSEFEEEKSRFITSAKYVESEEEAISFIEEIKDKNKQATHNCSAYIINEIPEIKRYSDDGEPQGSAGLPMLSVLEKEEVRNICVVVTRYFGGKLLGKGGLVRAYTRGVTDTVSPNIVCKREYFEVELIHSYTVLGIIENYLAENKLKVIDKDFTDLVKIKLHIRSEDYPKIEKDLINLTSANIKIDVKDTLMLFEEK</sequence>
<dbReference type="InterPro" id="IPR035647">
    <property type="entry name" value="EFG_III/V"/>
</dbReference>
<dbReference type="AlphaFoldDB" id="C7RDH2"/>
<dbReference type="PANTHER" id="PTHR16301:SF20">
    <property type="entry name" value="IMPACT FAMILY MEMBER YIGZ"/>
    <property type="match status" value="1"/>
</dbReference>
<dbReference type="InterPro" id="IPR015796">
    <property type="entry name" value="Impact_YigZ-like"/>
</dbReference>
<gene>
    <name evidence="4" type="ordered locus">Apre_1211</name>
</gene>
<reference evidence="4 5" key="1">
    <citation type="journal article" date="2009" name="Stand. Genomic Sci.">
        <title>Complete genome sequence of Anaerococcus prevotii type strain (PC1).</title>
        <authorList>
            <person name="Labutti K."/>
            <person name="Pukall R."/>
            <person name="Steenblock K."/>
            <person name="Glavina Del Rio T."/>
            <person name="Tice H."/>
            <person name="Copeland A."/>
            <person name="Cheng J.F."/>
            <person name="Lucas S."/>
            <person name="Chen F."/>
            <person name="Nolan M."/>
            <person name="Bruce D."/>
            <person name="Goodwin L."/>
            <person name="Pitluck S."/>
            <person name="Ivanova N."/>
            <person name="Mavromatis K."/>
            <person name="Ovchinnikova G."/>
            <person name="Pati A."/>
            <person name="Chen A."/>
            <person name="Palaniappan K."/>
            <person name="Land M."/>
            <person name="Hauser L."/>
            <person name="Chang Y.J."/>
            <person name="Jeffries C.D."/>
            <person name="Chain P."/>
            <person name="Saunders E."/>
            <person name="Brettin T."/>
            <person name="Detter J.C."/>
            <person name="Han C."/>
            <person name="Goker M."/>
            <person name="Bristow J."/>
            <person name="Eisen J.A."/>
            <person name="Markowitz V."/>
            <person name="Hugenholtz P."/>
            <person name="Kyrpides N.C."/>
            <person name="Klenk H.P."/>
            <person name="Lapidus A."/>
        </authorList>
    </citation>
    <scope>NUCLEOTIDE SEQUENCE [LARGE SCALE GENOMIC DNA]</scope>
    <source>
        <strain evidence="5">ATCC 9321 / DSM 20548 / JCM 6508 / NCTC 11806 / PC1</strain>
    </source>
</reference>
<dbReference type="InterPro" id="IPR023582">
    <property type="entry name" value="Impact"/>
</dbReference>
<evidence type="ECO:0000259" key="3">
    <source>
        <dbReference type="Pfam" id="PF09186"/>
    </source>
</evidence>
<dbReference type="SUPFAM" id="SSF54211">
    <property type="entry name" value="Ribosomal protein S5 domain 2-like"/>
    <property type="match status" value="1"/>
</dbReference>
<dbReference type="Gene3D" id="3.30.70.240">
    <property type="match status" value="1"/>
</dbReference>
<organism evidence="4 5">
    <name type="scientific">Anaerococcus prevotii (strain ATCC 9321 / DSM 20548 / JCM 6508 / NCTC 11806 / PC1)</name>
    <name type="common">Peptostreptococcus prevotii</name>
    <name type="synonym">Peptococcus prevotii</name>
    <dbReference type="NCBI Taxonomy" id="525919"/>
    <lineage>
        <taxon>Bacteria</taxon>
        <taxon>Bacillati</taxon>
        <taxon>Bacillota</taxon>
        <taxon>Tissierellia</taxon>
        <taxon>Tissierellales</taxon>
        <taxon>Peptoniphilaceae</taxon>
        <taxon>Anaerococcus</taxon>
    </lineage>
</organism>
<dbReference type="RefSeq" id="WP_015778134.1">
    <property type="nucleotide sequence ID" value="NC_013171.1"/>
</dbReference>
<feature type="domain" description="Impact N-terminal" evidence="2">
    <location>
        <begin position="23"/>
        <end position="125"/>
    </location>
</feature>
<evidence type="ECO:0000259" key="2">
    <source>
        <dbReference type="Pfam" id="PF01205"/>
    </source>
</evidence>
<protein>
    <recommendedName>
        <fullName evidence="6">Impact N-terminal domain-containing protein</fullName>
    </recommendedName>
</protein>
<dbReference type="PROSITE" id="PS00910">
    <property type="entry name" value="UPF0029"/>
    <property type="match status" value="1"/>
</dbReference>
<dbReference type="InterPro" id="IPR036956">
    <property type="entry name" value="Impact_N_sf"/>
</dbReference>
<dbReference type="Gene3D" id="3.30.230.30">
    <property type="entry name" value="Impact, N-terminal domain"/>
    <property type="match status" value="1"/>
</dbReference>